<sequence length="264" mass="28613">MPGVYLLVGQSKLYIGEGDPVGKRLEDHAAKKSFWDRALFFTADTRLNKAHIQHLESKLVKLALEAEVAALDNGNSPQTPVLGEEEYAFAENVLADLLLMLPLLGFSQFETTQPASENVDEETDAPNTLTTGKRRAAYSALPRGMLFHGTFKDSRATIETVDGGVVLKAGSTVVKEPVPSFDVWMAKYAQMRRQLIESGIISEENGRMVVKQDQFFSSASGAATVVRGVSSNADGWISDDKRSFGDLLRAMKGKGVTPTGASIS</sequence>
<evidence type="ECO:0000313" key="2">
    <source>
        <dbReference type="EMBL" id="URF05054.1"/>
    </source>
</evidence>
<dbReference type="KEGG" id="ccam:M5D45_04240"/>
<dbReference type="Proteomes" id="UP001056132">
    <property type="component" value="Chromosome 1"/>
</dbReference>
<gene>
    <name evidence="2" type="ORF">M5D45_04240</name>
</gene>
<dbReference type="EMBL" id="CP097330">
    <property type="protein sequence ID" value="URF05054.1"/>
    <property type="molecule type" value="Genomic_DNA"/>
</dbReference>
<reference evidence="2" key="2">
    <citation type="submission" date="2022-05" db="EMBL/GenBank/DDBJ databases">
        <authorList>
            <person name="Kunte H.-J."/>
        </authorList>
    </citation>
    <scope>NUCLEOTIDE SEQUENCE</scope>
    <source>
        <strain evidence="2">G5</strain>
    </source>
</reference>
<reference evidence="2" key="1">
    <citation type="journal article" date="2022" name="Microbiol. Resour. Announc.">
        <title>Genome Sequence of Cupriavidus campinensis Strain G5, a Member of a Bacterial Consortium Capable of Polyethylene Degradation.</title>
        <authorList>
            <person name="Schneider B."/>
            <person name="Pfeiffer F."/>
            <person name="Dyall-Smith M."/>
            <person name="Kunte H.J."/>
        </authorList>
    </citation>
    <scope>NUCLEOTIDE SEQUENCE</scope>
    <source>
        <strain evidence="2">G5</strain>
    </source>
</reference>
<evidence type="ECO:0000313" key="3">
    <source>
        <dbReference type="Proteomes" id="UP001056132"/>
    </source>
</evidence>
<evidence type="ECO:0000259" key="1">
    <source>
        <dbReference type="Pfam" id="PF14267"/>
    </source>
</evidence>
<dbReference type="RefSeq" id="WP_250025128.1">
    <property type="nucleotide sequence ID" value="NZ_CP097330.1"/>
</dbReference>
<name>A0AAE9L361_9BURK</name>
<dbReference type="CDD" id="cd10447">
    <property type="entry name" value="GIY-YIG_unchar_2"/>
    <property type="match status" value="1"/>
</dbReference>
<feature type="domain" description="DUF4357" evidence="1">
    <location>
        <begin position="192"/>
        <end position="236"/>
    </location>
</feature>
<accession>A0AAE9L361</accession>
<dbReference type="InterPro" id="IPR025579">
    <property type="entry name" value="DUF4357"/>
</dbReference>
<dbReference type="AlphaFoldDB" id="A0AAE9L361"/>
<proteinExistence type="predicted"/>
<protein>
    <submittedName>
        <fullName evidence="2">GIY-YIG nuclease family protein</fullName>
    </submittedName>
</protein>
<organism evidence="2 3">
    <name type="scientific">Cupriavidus campinensis</name>
    <dbReference type="NCBI Taxonomy" id="151783"/>
    <lineage>
        <taxon>Bacteria</taxon>
        <taxon>Pseudomonadati</taxon>
        <taxon>Pseudomonadota</taxon>
        <taxon>Betaproteobacteria</taxon>
        <taxon>Burkholderiales</taxon>
        <taxon>Burkholderiaceae</taxon>
        <taxon>Cupriavidus</taxon>
    </lineage>
</organism>
<dbReference type="Pfam" id="PF14267">
    <property type="entry name" value="DUF4357"/>
    <property type="match status" value="1"/>
</dbReference>